<evidence type="ECO:0000313" key="5">
    <source>
        <dbReference type="EMBL" id="HJA06827.1"/>
    </source>
</evidence>
<dbReference type="PRINTS" id="PR00793">
    <property type="entry name" value="PROAMNOPTASE"/>
</dbReference>
<sequence length="372" mass="42395">MLKKARSFNSRFLKVVKWIGVVVVGLIMALIMVIGIARISTYTSNRINTANGVDEGVYVTLGGQEQYLLIRGKDIDNPVIIWLHGGPAGPDAYTNYVFQQQLIDSYTVVNWDQRGCGRTYFRNIDRDPNNETATFEQTQIDLDDLVNYLCEHFKKDKVIIIGHSYGTAVGSQYAITHPDQVAAYIGVGQLVSFDSEVYSYEDALQKAIASGDDTSAMEFAYQEFLDDKTLMNMLKLRGQVSEYHISEKSDNNNTPWFAIKSPYMGIDDIRWFLKQVESTEDFISLNKNLFDYIMGIDVREYGMNYQVPVGFISGSDDWTTPVKYTSDYYDLITAPEKQMQLIDGCGHYPQYEDPESFCETLETMLNSLVEYY</sequence>
<dbReference type="PANTHER" id="PTHR43798">
    <property type="entry name" value="MONOACYLGLYCEROL LIPASE"/>
    <property type="match status" value="1"/>
</dbReference>
<dbReference type="PANTHER" id="PTHR43798:SF33">
    <property type="entry name" value="HYDROLASE, PUTATIVE (AFU_ORTHOLOGUE AFUA_2G14860)-RELATED"/>
    <property type="match status" value="1"/>
</dbReference>
<proteinExistence type="inferred from homology"/>
<organism evidence="5 6">
    <name type="scientific">Candidatus Mediterraneibacter pullicola</name>
    <dbReference type="NCBI Taxonomy" id="2838682"/>
    <lineage>
        <taxon>Bacteria</taxon>
        <taxon>Bacillati</taxon>
        <taxon>Bacillota</taxon>
        <taxon>Clostridia</taxon>
        <taxon>Lachnospirales</taxon>
        <taxon>Lachnospiraceae</taxon>
        <taxon>Mediterraneibacter</taxon>
    </lineage>
</organism>
<dbReference type="InterPro" id="IPR029058">
    <property type="entry name" value="AB_hydrolase_fold"/>
</dbReference>
<comment type="caution">
    <text evidence="5">The sequence shown here is derived from an EMBL/GenBank/DDBJ whole genome shotgun (WGS) entry which is preliminary data.</text>
</comment>
<dbReference type="Pfam" id="PF00561">
    <property type="entry name" value="Abhydrolase_1"/>
    <property type="match status" value="1"/>
</dbReference>
<dbReference type="InterPro" id="IPR050266">
    <property type="entry name" value="AB_hydrolase_sf"/>
</dbReference>
<evidence type="ECO:0000256" key="1">
    <source>
        <dbReference type="ARBA" id="ARBA00010088"/>
    </source>
</evidence>
<dbReference type="SUPFAM" id="SSF53474">
    <property type="entry name" value="alpha/beta-Hydrolases"/>
    <property type="match status" value="1"/>
</dbReference>
<comment type="similarity">
    <text evidence="1">Belongs to the peptidase S33 family.</text>
</comment>
<protein>
    <submittedName>
        <fullName evidence="5">Alpha/beta hydrolase</fullName>
    </submittedName>
</protein>
<dbReference type="InterPro" id="IPR002410">
    <property type="entry name" value="Peptidase_S33"/>
</dbReference>
<dbReference type="InterPro" id="IPR000073">
    <property type="entry name" value="AB_hydrolase_1"/>
</dbReference>
<dbReference type="Proteomes" id="UP000824223">
    <property type="component" value="Unassembled WGS sequence"/>
</dbReference>
<accession>A0A9D2KKI3</accession>
<reference evidence="5" key="1">
    <citation type="journal article" date="2021" name="PeerJ">
        <title>Extensive microbial diversity within the chicken gut microbiome revealed by metagenomics and culture.</title>
        <authorList>
            <person name="Gilroy R."/>
            <person name="Ravi A."/>
            <person name="Getino M."/>
            <person name="Pursley I."/>
            <person name="Horton D.L."/>
            <person name="Alikhan N.F."/>
            <person name="Baker D."/>
            <person name="Gharbi K."/>
            <person name="Hall N."/>
            <person name="Watson M."/>
            <person name="Adriaenssens E.M."/>
            <person name="Foster-Nyarko E."/>
            <person name="Jarju S."/>
            <person name="Secka A."/>
            <person name="Antonio M."/>
            <person name="Oren A."/>
            <person name="Chaudhuri R.R."/>
            <person name="La Ragione R."/>
            <person name="Hildebrand F."/>
            <person name="Pallen M.J."/>
        </authorList>
    </citation>
    <scope>NUCLEOTIDE SEQUENCE</scope>
    <source>
        <strain evidence="5">ChiSjej2B20-11307</strain>
    </source>
</reference>
<keyword evidence="3" id="KW-0812">Transmembrane</keyword>
<dbReference type="EMBL" id="DXAK01000034">
    <property type="protein sequence ID" value="HJA06827.1"/>
    <property type="molecule type" value="Genomic_DNA"/>
</dbReference>
<keyword evidence="3" id="KW-0472">Membrane</keyword>
<evidence type="ECO:0000256" key="2">
    <source>
        <dbReference type="ARBA" id="ARBA00022801"/>
    </source>
</evidence>
<dbReference type="GO" id="GO:0016020">
    <property type="term" value="C:membrane"/>
    <property type="evidence" value="ECO:0007669"/>
    <property type="project" value="TreeGrafter"/>
</dbReference>
<dbReference type="Gene3D" id="3.40.50.1820">
    <property type="entry name" value="alpha/beta hydrolase"/>
    <property type="match status" value="1"/>
</dbReference>
<evidence type="ECO:0000256" key="3">
    <source>
        <dbReference type="SAM" id="Phobius"/>
    </source>
</evidence>
<dbReference type="AlphaFoldDB" id="A0A9D2KKI3"/>
<gene>
    <name evidence="5" type="ORF">H9798_06780</name>
</gene>
<dbReference type="GO" id="GO:0004177">
    <property type="term" value="F:aminopeptidase activity"/>
    <property type="evidence" value="ECO:0007669"/>
    <property type="project" value="UniProtKB-EC"/>
</dbReference>
<name>A0A9D2KKI3_9FIRM</name>
<keyword evidence="2 5" id="KW-0378">Hydrolase</keyword>
<keyword evidence="3" id="KW-1133">Transmembrane helix</keyword>
<evidence type="ECO:0000313" key="6">
    <source>
        <dbReference type="Proteomes" id="UP000824223"/>
    </source>
</evidence>
<feature type="domain" description="AB hydrolase-1" evidence="4">
    <location>
        <begin position="78"/>
        <end position="354"/>
    </location>
</feature>
<evidence type="ECO:0000259" key="4">
    <source>
        <dbReference type="Pfam" id="PF00561"/>
    </source>
</evidence>
<reference evidence="5" key="2">
    <citation type="submission" date="2021-04" db="EMBL/GenBank/DDBJ databases">
        <authorList>
            <person name="Gilroy R."/>
        </authorList>
    </citation>
    <scope>NUCLEOTIDE SEQUENCE</scope>
    <source>
        <strain evidence="5">ChiSjej2B20-11307</strain>
    </source>
</reference>
<dbReference type="GO" id="GO:0006508">
    <property type="term" value="P:proteolysis"/>
    <property type="evidence" value="ECO:0007669"/>
    <property type="project" value="InterPro"/>
</dbReference>
<feature type="transmembrane region" description="Helical" evidence="3">
    <location>
        <begin position="12"/>
        <end position="37"/>
    </location>
</feature>